<gene>
    <name evidence="2 3 4 5" type="primary">LOC108082640</name>
</gene>
<protein>
    <submittedName>
        <fullName evidence="2 3">Uncharacterized protein LOC108082640</fullName>
    </submittedName>
</protein>
<reference evidence="2 3" key="1">
    <citation type="submission" date="2025-04" db="UniProtKB">
        <authorList>
            <consortium name="RefSeq"/>
        </authorList>
    </citation>
    <scope>IDENTIFICATION</scope>
    <source>
        <strain evidence="5">14028-0561.14</strain>
        <tissue evidence="5">Whole fly</tissue>
    </source>
</reference>
<dbReference type="RefSeq" id="XP_017033600.1">
    <property type="nucleotide sequence ID" value="XM_017178111.1"/>
</dbReference>
<dbReference type="RefSeq" id="XP_017033599.1">
    <property type="nucleotide sequence ID" value="XM_017178110.1"/>
</dbReference>
<sequence length="196" mass="22820">MYYWSNKAAQSQQMQLQKILPLTQLFDIENLKSTKHFNAELSNNNNQKYLEDETSIDKAKLYFVQSGILGPNTFKESSDLIRKTSTIHADTCLRNQIRRTSLCLRSRVASERMKSYDDTLIVLKAEINLMRRTLDQGEIKIITLRTEIGKLKRLLQKIMHVQMEDCRNHTEETLIIQSPMPGLCLFCQQKYSTSVK</sequence>
<accession>A0A6P4IYB9</accession>
<dbReference type="OrthoDB" id="7858424at2759"/>
<evidence type="ECO:0000313" key="1">
    <source>
        <dbReference type="Proteomes" id="UP001652661"/>
    </source>
</evidence>
<dbReference type="RefSeq" id="XP_017033601.1">
    <property type="nucleotide sequence ID" value="XM_017178112.1"/>
</dbReference>
<keyword evidence="1" id="KW-1185">Reference proteome</keyword>
<dbReference type="AlphaFoldDB" id="A0A6P4IYB9"/>
<dbReference type="Proteomes" id="UP001652661">
    <property type="component" value="Chromosome 4"/>
</dbReference>
<dbReference type="RefSeq" id="XP_070143704.1">
    <property type="nucleotide sequence ID" value="XM_070287603.1"/>
</dbReference>
<evidence type="ECO:0000313" key="4">
    <source>
        <dbReference type="RefSeq" id="XP_017033601.1"/>
    </source>
</evidence>
<dbReference type="GeneID" id="108082640"/>
<evidence type="ECO:0000313" key="3">
    <source>
        <dbReference type="RefSeq" id="XP_017033600.1"/>
    </source>
</evidence>
<name>A0A6P4IYB9_DROKI</name>
<proteinExistence type="predicted"/>
<evidence type="ECO:0000313" key="2">
    <source>
        <dbReference type="RefSeq" id="XP_017033599.1"/>
    </source>
</evidence>
<evidence type="ECO:0000313" key="5">
    <source>
        <dbReference type="RefSeq" id="XP_070143704.1"/>
    </source>
</evidence>
<organism evidence="1 2">
    <name type="scientific">Drosophila kikkawai</name>
    <name type="common">Fruit fly</name>
    <dbReference type="NCBI Taxonomy" id="30033"/>
    <lineage>
        <taxon>Eukaryota</taxon>
        <taxon>Metazoa</taxon>
        <taxon>Ecdysozoa</taxon>
        <taxon>Arthropoda</taxon>
        <taxon>Hexapoda</taxon>
        <taxon>Insecta</taxon>
        <taxon>Pterygota</taxon>
        <taxon>Neoptera</taxon>
        <taxon>Endopterygota</taxon>
        <taxon>Diptera</taxon>
        <taxon>Brachycera</taxon>
        <taxon>Muscomorpha</taxon>
        <taxon>Ephydroidea</taxon>
        <taxon>Drosophilidae</taxon>
        <taxon>Drosophila</taxon>
        <taxon>Sophophora</taxon>
    </lineage>
</organism>